<dbReference type="Proteomes" id="UP001234343">
    <property type="component" value="Unassembled WGS sequence"/>
</dbReference>
<evidence type="ECO:0000313" key="1">
    <source>
        <dbReference type="EMBL" id="MDM7861363.1"/>
    </source>
</evidence>
<sequence length="282" mass="31292">MAVVGKIRKMQVHTEAQSGGSHLAHYQLPVGDEKIDMNALIGRNIEVEHTGDINCVHCDAKTKKSFNQGYCYRCLITLAQCDSCIIKPELCHYSEGTCREPEWGEQNCLSDHFVYLSNTGALKIGITRHVTDGVSSRWIDQGATQALPILRVSERLVSGLVEHAAKAHIADKTNWRTMLKGQPDDLDIQGRAEQVLNAIAPEIEAICAKHGIQAVQPVESDPISINYPVTQYPEKVKSINLDKTPSFSGQLQGIKGQYLLLDGDRVINMRKYAGYRLQVSHD</sequence>
<keyword evidence="2" id="KW-1185">Reference proteome</keyword>
<accession>A0ABT7SYV5</accession>
<protein>
    <submittedName>
        <fullName evidence="1">DUF2797 domain-containing protein</fullName>
    </submittedName>
</protein>
<evidence type="ECO:0000313" key="2">
    <source>
        <dbReference type="Proteomes" id="UP001234343"/>
    </source>
</evidence>
<dbReference type="EMBL" id="JAUCBP010000010">
    <property type="protein sequence ID" value="MDM7861363.1"/>
    <property type="molecule type" value="Genomic_DNA"/>
</dbReference>
<dbReference type="InterPro" id="IPR021246">
    <property type="entry name" value="DUF2797"/>
</dbReference>
<name>A0ABT7SYV5_9ALTE</name>
<organism evidence="1 2">
    <name type="scientific">Alteromonas arenosi</name>
    <dbReference type="NCBI Taxonomy" id="3055817"/>
    <lineage>
        <taxon>Bacteria</taxon>
        <taxon>Pseudomonadati</taxon>
        <taxon>Pseudomonadota</taxon>
        <taxon>Gammaproteobacteria</taxon>
        <taxon>Alteromonadales</taxon>
        <taxon>Alteromonadaceae</taxon>
        <taxon>Alteromonas/Salinimonas group</taxon>
        <taxon>Alteromonas</taxon>
    </lineage>
</organism>
<proteinExistence type="predicted"/>
<dbReference type="RefSeq" id="WP_289365807.1">
    <property type="nucleotide sequence ID" value="NZ_JAUCBP010000010.1"/>
</dbReference>
<gene>
    <name evidence="1" type="ORF">QTP81_12225</name>
</gene>
<dbReference type="Pfam" id="PF10977">
    <property type="entry name" value="DUF2797"/>
    <property type="match status" value="1"/>
</dbReference>
<reference evidence="1 2" key="1">
    <citation type="submission" date="2023-06" db="EMBL/GenBank/DDBJ databases">
        <title>Alteromonas sp. ASW11-36 isolated from intertidal sand.</title>
        <authorList>
            <person name="Li Y."/>
        </authorList>
    </citation>
    <scope>NUCLEOTIDE SEQUENCE [LARGE SCALE GENOMIC DNA]</scope>
    <source>
        <strain evidence="1 2">ASW11-36</strain>
    </source>
</reference>
<comment type="caution">
    <text evidence="1">The sequence shown here is derived from an EMBL/GenBank/DDBJ whole genome shotgun (WGS) entry which is preliminary data.</text>
</comment>